<dbReference type="Proteomes" id="UP000277204">
    <property type="component" value="Unassembled WGS sequence"/>
</dbReference>
<evidence type="ECO:0000256" key="6">
    <source>
        <dbReference type="ARBA" id="ARBA00063165"/>
    </source>
</evidence>
<evidence type="ECO:0000256" key="4">
    <source>
        <dbReference type="ARBA" id="ARBA00022989"/>
    </source>
</evidence>
<evidence type="ECO:0000256" key="5">
    <source>
        <dbReference type="ARBA" id="ARBA00023136"/>
    </source>
</evidence>
<dbReference type="Gene3D" id="2.60.370.10">
    <property type="entry name" value="Ctag/Cox11"/>
    <property type="match status" value="1"/>
</dbReference>
<dbReference type="Pfam" id="PF04442">
    <property type="entry name" value="CtaG_Cox11"/>
    <property type="match status" value="1"/>
</dbReference>
<evidence type="ECO:0000256" key="3">
    <source>
        <dbReference type="ARBA" id="ARBA00022692"/>
    </source>
</evidence>
<accession>A0A183LBT9</accession>
<keyword evidence="5" id="KW-0472">Membrane</keyword>
<comment type="subunit">
    <text evidence="6">Interacts with CNNM4/ACDP4. Interacts with RANBP2.</text>
</comment>
<evidence type="ECO:0000313" key="8">
    <source>
        <dbReference type="EMBL" id="VDO50714.1"/>
    </source>
</evidence>
<evidence type="ECO:0000256" key="1">
    <source>
        <dbReference type="ARBA" id="ARBA00004007"/>
    </source>
</evidence>
<dbReference type="GO" id="GO:0005507">
    <property type="term" value="F:copper ion binding"/>
    <property type="evidence" value="ECO:0007669"/>
    <property type="project" value="InterPro"/>
</dbReference>
<name>A0A183LBT9_9TREM</name>
<dbReference type="GO" id="GO:0005743">
    <property type="term" value="C:mitochondrial inner membrane"/>
    <property type="evidence" value="ECO:0007669"/>
    <property type="project" value="UniProtKB-SubCell"/>
</dbReference>
<keyword evidence="9" id="KW-1185">Reference proteome</keyword>
<dbReference type="EMBL" id="UZAI01000269">
    <property type="protein sequence ID" value="VDO50714.1"/>
    <property type="molecule type" value="Genomic_DNA"/>
</dbReference>
<dbReference type="FunFam" id="2.60.370.10:FF:000001">
    <property type="entry name" value="COX11 cytochrome c oxidase assembly homolog"/>
    <property type="match status" value="1"/>
</dbReference>
<sequence>MVACDQRLVHTLFVPPGSWIPCAPLVWNHRFPAPLGGSSVSNNLVKAPDIRFLSSQFRKYHSCHEKAKVGAGTNANLALAKSEKIKTMKPVRDREYIVHFAADTHSLMKWNFKPSQKALRIVPGETALAFYTAENPTDKPIIGIATYSVVPFEASKYFHKIQCFCFEEQRLNPHEKVDLPVFFFLDPEISSDWRLQRCSEIVLNYTFFEAKKAKFHIPGITTPEHDDTQKSEVLPGVAS</sequence>
<dbReference type="STRING" id="48269.A0A183LBT9"/>
<gene>
    <name evidence="8" type="ORF">SMRZ_LOCUS1264</name>
</gene>
<comment type="subcellular location">
    <subcellularLocation>
        <location evidence="2">Mitochondrion inner membrane</location>
        <topology evidence="2">Single-pass membrane protein</topology>
        <orientation evidence="2">Intermembrane side</orientation>
    </subcellularLocation>
</comment>
<protein>
    <recommendedName>
        <fullName evidence="7">Cytochrome c oxidase assembly protein COX11, mitochondrial</fullName>
    </recommendedName>
</protein>
<reference evidence="8 9" key="1">
    <citation type="submission" date="2018-11" db="EMBL/GenBank/DDBJ databases">
        <authorList>
            <consortium name="Pathogen Informatics"/>
        </authorList>
    </citation>
    <scope>NUCLEOTIDE SEQUENCE [LARGE SCALE GENOMIC DNA]</scope>
    <source>
        <strain evidence="8 9">Zambia</strain>
    </source>
</reference>
<keyword evidence="4" id="KW-1133">Transmembrane helix</keyword>
<proteinExistence type="predicted"/>
<dbReference type="PANTHER" id="PTHR21320:SF3">
    <property type="entry name" value="CYTOCHROME C OXIDASE ASSEMBLY PROTEIN COX11, MITOCHONDRIAL-RELATED"/>
    <property type="match status" value="1"/>
</dbReference>
<dbReference type="PANTHER" id="PTHR21320">
    <property type="entry name" value="CYTOCHROME C OXIDASE ASSEMBLY PROTEIN COX11-RELATED"/>
    <property type="match status" value="1"/>
</dbReference>
<evidence type="ECO:0000313" key="9">
    <source>
        <dbReference type="Proteomes" id="UP000277204"/>
    </source>
</evidence>
<dbReference type="SUPFAM" id="SSF110111">
    <property type="entry name" value="Ctag/Cox11"/>
    <property type="match status" value="1"/>
</dbReference>
<evidence type="ECO:0000256" key="7">
    <source>
        <dbReference type="ARBA" id="ARBA00068998"/>
    </source>
</evidence>
<dbReference type="AlphaFoldDB" id="A0A183LBT9"/>
<keyword evidence="3" id="KW-0812">Transmembrane</keyword>
<evidence type="ECO:0000256" key="2">
    <source>
        <dbReference type="ARBA" id="ARBA00004243"/>
    </source>
</evidence>
<organism evidence="8 9">
    <name type="scientific">Schistosoma margrebowiei</name>
    <dbReference type="NCBI Taxonomy" id="48269"/>
    <lineage>
        <taxon>Eukaryota</taxon>
        <taxon>Metazoa</taxon>
        <taxon>Spiralia</taxon>
        <taxon>Lophotrochozoa</taxon>
        <taxon>Platyhelminthes</taxon>
        <taxon>Trematoda</taxon>
        <taxon>Digenea</taxon>
        <taxon>Strigeidida</taxon>
        <taxon>Schistosomatoidea</taxon>
        <taxon>Schistosomatidae</taxon>
        <taxon>Schistosoma</taxon>
    </lineage>
</organism>
<dbReference type="InterPro" id="IPR007533">
    <property type="entry name" value="Cyt_c_oxidase_assmbl_CtaG"/>
</dbReference>
<comment type="function">
    <text evidence="1">Exerts its effect at some terminal stage of cytochrome c oxidase synthesis, probably by being involved in the insertion of the copper B into subunit I.</text>
</comment>
<dbReference type="InterPro" id="IPR023471">
    <property type="entry name" value="CtaG/Cox11_dom_sf"/>
</dbReference>